<dbReference type="EMBL" id="JAEPQZ010000001">
    <property type="protein sequence ID" value="KAG2185897.1"/>
    <property type="molecule type" value="Genomic_DNA"/>
</dbReference>
<dbReference type="SMART" id="SM00357">
    <property type="entry name" value="CSP"/>
    <property type="match status" value="1"/>
</dbReference>
<keyword evidence="4" id="KW-1185">Reference proteome</keyword>
<name>A0A8H7Q4P2_MORIS</name>
<dbReference type="Pfam" id="PF00313">
    <property type="entry name" value="CSD"/>
    <property type="match status" value="1"/>
</dbReference>
<dbReference type="OrthoDB" id="422005at2759"/>
<dbReference type="PROSITE" id="PS51857">
    <property type="entry name" value="CSD_2"/>
    <property type="match status" value="1"/>
</dbReference>
<comment type="caution">
    <text evidence="3">The sequence shown here is derived from an EMBL/GenBank/DDBJ whole genome shotgun (WGS) entry which is preliminary data.</text>
</comment>
<reference evidence="3" key="1">
    <citation type="submission" date="2020-12" db="EMBL/GenBank/DDBJ databases">
        <title>Metabolic potential, ecology and presence of endohyphal bacteria is reflected in genomic diversity of Mucoromycotina.</title>
        <authorList>
            <person name="Muszewska A."/>
            <person name="Okrasinska A."/>
            <person name="Steczkiewicz K."/>
            <person name="Drgas O."/>
            <person name="Orlowska M."/>
            <person name="Perlinska-Lenart U."/>
            <person name="Aleksandrzak-Piekarczyk T."/>
            <person name="Szatraj K."/>
            <person name="Zielenkiewicz U."/>
            <person name="Pilsyk S."/>
            <person name="Malc E."/>
            <person name="Mieczkowski P."/>
            <person name="Kruszewska J.S."/>
            <person name="Biernat P."/>
            <person name="Pawlowska J."/>
        </authorList>
    </citation>
    <scope>NUCLEOTIDE SEQUENCE</scope>
    <source>
        <strain evidence="3">WA0000067209</strain>
    </source>
</reference>
<accession>A0A8H7Q4P2</accession>
<feature type="region of interest" description="Disordered" evidence="1">
    <location>
        <begin position="147"/>
        <end position="205"/>
    </location>
</feature>
<feature type="compositionally biased region" description="Low complexity" evidence="1">
    <location>
        <begin position="190"/>
        <end position="205"/>
    </location>
</feature>
<dbReference type="CDD" id="cd04458">
    <property type="entry name" value="CSP_CDS"/>
    <property type="match status" value="1"/>
</dbReference>
<feature type="non-terminal residue" evidence="3">
    <location>
        <position position="1"/>
    </location>
</feature>
<evidence type="ECO:0000313" key="4">
    <source>
        <dbReference type="Proteomes" id="UP000654370"/>
    </source>
</evidence>
<dbReference type="InterPro" id="IPR011129">
    <property type="entry name" value="CSD"/>
</dbReference>
<evidence type="ECO:0000259" key="2">
    <source>
        <dbReference type="PROSITE" id="PS51857"/>
    </source>
</evidence>
<dbReference type="SUPFAM" id="SSF50249">
    <property type="entry name" value="Nucleic acid-binding proteins"/>
    <property type="match status" value="1"/>
</dbReference>
<gene>
    <name evidence="3" type="ORF">INT43_002335</name>
</gene>
<dbReference type="PANTHER" id="PTHR11544">
    <property type="entry name" value="COLD SHOCK DOMAIN CONTAINING PROTEINS"/>
    <property type="match status" value="1"/>
</dbReference>
<dbReference type="InterPro" id="IPR050181">
    <property type="entry name" value="Cold_shock_domain"/>
</dbReference>
<dbReference type="GO" id="GO:0003676">
    <property type="term" value="F:nucleic acid binding"/>
    <property type="evidence" value="ECO:0007669"/>
    <property type="project" value="InterPro"/>
</dbReference>
<sequence>MTSTTNTRKSGRVKFFNSVKGFGFIIPDDQAGQQNIEELMARVFHHDQLEVFVHHTAIHNDGGFKSLAEVEYDLVQGPKGMQAANVSGPSGVSVQGDPNAGRRVFDPNYGGNRYGNNMAYGMTGGFNPGFTGQNLYPYGGGPFPGYSQQFPTFPYPQSGSPQQQVPSTSPSGMSSAHYSQQQQGAPFAPYQPQQMQQQTRGQPGG</sequence>
<dbReference type="Proteomes" id="UP000654370">
    <property type="component" value="Unassembled WGS sequence"/>
</dbReference>
<evidence type="ECO:0000256" key="1">
    <source>
        <dbReference type="SAM" id="MobiDB-lite"/>
    </source>
</evidence>
<organism evidence="3 4">
    <name type="scientific">Mortierella isabellina</name>
    <name type="common">Filamentous fungus</name>
    <name type="synonym">Umbelopsis isabellina</name>
    <dbReference type="NCBI Taxonomy" id="91625"/>
    <lineage>
        <taxon>Eukaryota</taxon>
        <taxon>Fungi</taxon>
        <taxon>Fungi incertae sedis</taxon>
        <taxon>Mucoromycota</taxon>
        <taxon>Mucoromycotina</taxon>
        <taxon>Umbelopsidomycetes</taxon>
        <taxon>Umbelopsidales</taxon>
        <taxon>Umbelopsidaceae</taxon>
        <taxon>Umbelopsis</taxon>
    </lineage>
</organism>
<feature type="domain" description="CSD" evidence="2">
    <location>
        <begin position="8"/>
        <end position="88"/>
    </location>
</feature>
<dbReference type="InterPro" id="IPR012340">
    <property type="entry name" value="NA-bd_OB-fold"/>
</dbReference>
<feature type="compositionally biased region" description="Polar residues" evidence="1">
    <location>
        <begin position="172"/>
        <end position="184"/>
    </location>
</feature>
<proteinExistence type="predicted"/>
<dbReference type="InterPro" id="IPR002059">
    <property type="entry name" value="CSP_DNA-bd"/>
</dbReference>
<dbReference type="Gene3D" id="2.40.50.140">
    <property type="entry name" value="Nucleic acid-binding proteins"/>
    <property type="match status" value="1"/>
</dbReference>
<evidence type="ECO:0000313" key="3">
    <source>
        <dbReference type="EMBL" id="KAG2185897.1"/>
    </source>
</evidence>
<feature type="compositionally biased region" description="Low complexity" evidence="1">
    <location>
        <begin position="155"/>
        <end position="171"/>
    </location>
</feature>
<protein>
    <recommendedName>
        <fullName evidence="2">CSD domain-containing protein</fullName>
    </recommendedName>
</protein>
<dbReference type="AlphaFoldDB" id="A0A8H7Q4P2"/>